<feature type="compositionally biased region" description="Basic and acidic residues" evidence="8">
    <location>
        <begin position="28"/>
        <end position="59"/>
    </location>
</feature>
<protein>
    <recommendedName>
        <fullName evidence="12">Transporter</fullName>
    </recommendedName>
</protein>
<dbReference type="PANTHER" id="PTHR20772">
    <property type="entry name" value="PROTEIN FMP42"/>
    <property type="match status" value="1"/>
</dbReference>
<feature type="transmembrane region" description="Helical" evidence="9">
    <location>
        <begin position="101"/>
        <end position="121"/>
    </location>
</feature>
<evidence type="ECO:0000313" key="10">
    <source>
        <dbReference type="EMBL" id="PFH38163.1"/>
    </source>
</evidence>
<evidence type="ECO:0000256" key="2">
    <source>
        <dbReference type="ARBA" id="ARBA00006595"/>
    </source>
</evidence>
<evidence type="ECO:0000313" key="11">
    <source>
        <dbReference type="Proteomes" id="UP000224006"/>
    </source>
</evidence>
<dbReference type="InterPro" id="IPR036259">
    <property type="entry name" value="MFS_trans_sf"/>
</dbReference>
<evidence type="ECO:0000256" key="6">
    <source>
        <dbReference type="ARBA" id="ARBA00022989"/>
    </source>
</evidence>
<dbReference type="KEGG" id="bbes:BESB_005040"/>
<dbReference type="Gene3D" id="1.20.1250.20">
    <property type="entry name" value="MFS general substrate transporter like domains"/>
    <property type="match status" value="2"/>
</dbReference>
<keyword evidence="5" id="KW-0029">Amino-acid transport</keyword>
<feature type="transmembrane region" description="Helical" evidence="9">
    <location>
        <begin position="487"/>
        <end position="509"/>
    </location>
</feature>
<dbReference type="VEuPathDB" id="ToxoDB:BESB_005040"/>
<feature type="transmembrane region" description="Helical" evidence="9">
    <location>
        <begin position="404"/>
        <end position="422"/>
    </location>
</feature>
<keyword evidence="3" id="KW-0813">Transport</keyword>
<comment type="caution">
    <text evidence="10">The sequence shown here is derived from an EMBL/GenBank/DDBJ whole genome shotgun (WGS) entry which is preliminary data.</text>
</comment>
<gene>
    <name evidence="10" type="ORF">BESB_005040</name>
</gene>
<dbReference type="OrthoDB" id="330047at2759"/>
<dbReference type="AlphaFoldDB" id="A0A2A9MPX0"/>
<feature type="region of interest" description="Disordered" evidence="8">
    <location>
        <begin position="653"/>
        <end position="674"/>
    </location>
</feature>
<evidence type="ECO:0000256" key="8">
    <source>
        <dbReference type="SAM" id="MobiDB-lite"/>
    </source>
</evidence>
<keyword evidence="11" id="KW-1185">Reference proteome</keyword>
<evidence type="ECO:0000256" key="7">
    <source>
        <dbReference type="ARBA" id="ARBA00023136"/>
    </source>
</evidence>
<evidence type="ECO:0000256" key="3">
    <source>
        <dbReference type="ARBA" id="ARBA00022448"/>
    </source>
</evidence>
<reference evidence="10 11" key="1">
    <citation type="submission" date="2017-09" db="EMBL/GenBank/DDBJ databases">
        <title>Genome sequencing of Besnoitia besnoiti strain Bb-Ger1.</title>
        <authorList>
            <person name="Schares G."/>
            <person name="Venepally P."/>
            <person name="Lorenzi H.A."/>
        </authorList>
    </citation>
    <scope>NUCLEOTIDE SEQUENCE [LARGE SCALE GENOMIC DNA]</scope>
    <source>
        <strain evidence="10 11">Bb-Ger1</strain>
    </source>
</reference>
<sequence>MESVSSKFGSKASSRVSKQGDLTVPTETKTRESPYGEADHGGPAEDNDSRRRDGGRASHEPATAPIRLFERLFERKCRTLHSTPAMAAARLQPTPFGINRFVLLGVYIVYALLTGRVYFAWPNISNMLFRSGAYLWLCGDLGDASSIDLRLPENGGRRFACEHQNTEVQNLFVVCLSCAFACSLLAGFLLDKFGPKLTGLFGQTFNFTAWILLGLAGRGMPTYYPSFVLMGIGADSGYMATLSVANLFPGHEGVVVALLGSAKSLSFAVPTILDTVESKNSAISVKDTCFGYAALGPGLCWLICLLLIEFYPFLPWASFVHLDEAEERLRRRQEGRSWSHIIRSSSVSSLFSLRKGSSRVDSSDILAQQVDSADARGSSVVEQAVTAAPPEPLPSLPQQLLSKFCFLMVFHVVIQALAYPFLSTSAEGLFGKDVNNFLGVGMPFSCISCIIYGKLTDMYGITKVLLGLNTIITAVFGLALVQTRATAYIAAVLLIFYVGFYSSQVYCYVSDTFASAQFGRIVGAIFMIGGFCSLLKIPLQSMVVHVFHSKYTWPVVMMIGLCFVDYGVLGLLFYYKKKSPHPFWPTEAIADAEQRKERKFQYSREQRRRKRGVSGESEAELAAKTTLVPSSDHGWRLETEPVDVCVAISFGEDSHESVEGQPAAVAQGNESQGK</sequence>
<dbReference type="GO" id="GO:0016020">
    <property type="term" value="C:membrane"/>
    <property type="evidence" value="ECO:0007669"/>
    <property type="project" value="UniProtKB-SubCell"/>
</dbReference>
<name>A0A2A9MPX0_BESBE</name>
<evidence type="ECO:0008006" key="12">
    <source>
        <dbReference type="Google" id="ProtNLM"/>
    </source>
</evidence>
<feature type="transmembrane region" description="Helical" evidence="9">
    <location>
        <begin position="521"/>
        <end position="539"/>
    </location>
</feature>
<evidence type="ECO:0000256" key="5">
    <source>
        <dbReference type="ARBA" id="ARBA00022970"/>
    </source>
</evidence>
<keyword evidence="7 9" id="KW-0472">Membrane</keyword>
<evidence type="ECO:0000256" key="1">
    <source>
        <dbReference type="ARBA" id="ARBA00004141"/>
    </source>
</evidence>
<feature type="region of interest" description="Disordered" evidence="8">
    <location>
        <begin position="1"/>
        <end position="60"/>
    </location>
</feature>
<evidence type="ECO:0000256" key="4">
    <source>
        <dbReference type="ARBA" id="ARBA00022692"/>
    </source>
</evidence>
<dbReference type="GeneID" id="40305567"/>
<comment type="similarity">
    <text evidence="2">Belongs to the SLC43A transporter (TC 2.A.1.44) family.</text>
</comment>
<feature type="transmembrane region" description="Helical" evidence="9">
    <location>
        <begin position="551"/>
        <end position="575"/>
    </location>
</feature>
<dbReference type="RefSeq" id="XP_029222172.1">
    <property type="nucleotide sequence ID" value="XM_029359259.1"/>
</dbReference>
<proteinExistence type="inferred from homology"/>
<comment type="subcellular location">
    <subcellularLocation>
        <location evidence="1">Membrane</location>
        <topology evidence="1">Multi-pass membrane protein</topology>
    </subcellularLocation>
</comment>
<dbReference type="PANTHER" id="PTHR20772:SF2">
    <property type="entry name" value="PROTEIN FMP42"/>
    <property type="match status" value="1"/>
</dbReference>
<feature type="compositionally biased region" description="Low complexity" evidence="8">
    <location>
        <begin position="1"/>
        <end position="17"/>
    </location>
</feature>
<keyword evidence="4 9" id="KW-0812">Transmembrane</keyword>
<dbReference type="EMBL" id="NWUJ01000001">
    <property type="protein sequence ID" value="PFH38163.1"/>
    <property type="molecule type" value="Genomic_DNA"/>
</dbReference>
<evidence type="ECO:0000256" key="9">
    <source>
        <dbReference type="SAM" id="Phobius"/>
    </source>
</evidence>
<organism evidence="10 11">
    <name type="scientific">Besnoitia besnoiti</name>
    <name type="common">Apicomplexan protozoan</name>
    <dbReference type="NCBI Taxonomy" id="94643"/>
    <lineage>
        <taxon>Eukaryota</taxon>
        <taxon>Sar</taxon>
        <taxon>Alveolata</taxon>
        <taxon>Apicomplexa</taxon>
        <taxon>Conoidasida</taxon>
        <taxon>Coccidia</taxon>
        <taxon>Eucoccidiorida</taxon>
        <taxon>Eimeriorina</taxon>
        <taxon>Sarcocystidae</taxon>
        <taxon>Besnoitia</taxon>
    </lineage>
</organism>
<feature type="transmembrane region" description="Helical" evidence="9">
    <location>
        <begin position="171"/>
        <end position="190"/>
    </location>
</feature>
<feature type="transmembrane region" description="Helical" evidence="9">
    <location>
        <begin position="464"/>
        <end position="481"/>
    </location>
</feature>
<accession>A0A2A9MPX0</accession>
<dbReference type="GO" id="GO:0006865">
    <property type="term" value="P:amino acid transport"/>
    <property type="evidence" value="ECO:0007669"/>
    <property type="project" value="UniProtKB-KW"/>
</dbReference>
<dbReference type="InterPro" id="IPR052599">
    <property type="entry name" value="SLC43A_AATransporter"/>
</dbReference>
<feature type="transmembrane region" description="Helical" evidence="9">
    <location>
        <begin position="293"/>
        <end position="322"/>
    </location>
</feature>
<keyword evidence="6 9" id="KW-1133">Transmembrane helix</keyword>
<dbReference type="SUPFAM" id="SSF103473">
    <property type="entry name" value="MFS general substrate transporter"/>
    <property type="match status" value="1"/>
</dbReference>
<dbReference type="Proteomes" id="UP000224006">
    <property type="component" value="Chromosome I"/>
</dbReference>